<gene>
    <name evidence="2" type="ORF">ElyMa_001513700</name>
</gene>
<keyword evidence="1" id="KW-0812">Transmembrane</keyword>
<evidence type="ECO:0000313" key="2">
    <source>
        <dbReference type="EMBL" id="GFS18134.1"/>
    </source>
</evidence>
<keyword evidence="3" id="KW-1185">Reference proteome</keyword>
<dbReference type="SUPFAM" id="SSF81321">
    <property type="entry name" value="Family A G protein-coupled receptor-like"/>
    <property type="match status" value="1"/>
</dbReference>
<keyword evidence="1" id="KW-1133">Transmembrane helix</keyword>
<evidence type="ECO:0000256" key="1">
    <source>
        <dbReference type="SAM" id="Phobius"/>
    </source>
</evidence>
<proteinExistence type="predicted"/>
<dbReference type="Proteomes" id="UP000762676">
    <property type="component" value="Unassembled WGS sequence"/>
</dbReference>
<sequence>MRRRTYSKTIVYFQTIKSKQPELSSYLQSCVNSMDLELQKLYNIFLIVILYLLPLVIIAIFYIIISHHLWNVRVPGATIRGEWDLL</sequence>
<name>A0AAV4J5S0_9GAST</name>
<protein>
    <submittedName>
        <fullName evidence="2">Uncharacterized protein</fullName>
    </submittedName>
</protein>
<dbReference type="EMBL" id="BMAT01002986">
    <property type="protein sequence ID" value="GFS18134.1"/>
    <property type="molecule type" value="Genomic_DNA"/>
</dbReference>
<dbReference type="Gene3D" id="1.20.1070.10">
    <property type="entry name" value="Rhodopsin 7-helix transmembrane proteins"/>
    <property type="match status" value="1"/>
</dbReference>
<dbReference type="AlphaFoldDB" id="A0AAV4J5S0"/>
<evidence type="ECO:0000313" key="3">
    <source>
        <dbReference type="Proteomes" id="UP000762676"/>
    </source>
</evidence>
<reference evidence="2 3" key="1">
    <citation type="journal article" date="2021" name="Elife">
        <title>Chloroplast acquisition without the gene transfer in kleptoplastic sea slugs, Plakobranchus ocellatus.</title>
        <authorList>
            <person name="Maeda T."/>
            <person name="Takahashi S."/>
            <person name="Yoshida T."/>
            <person name="Shimamura S."/>
            <person name="Takaki Y."/>
            <person name="Nagai Y."/>
            <person name="Toyoda A."/>
            <person name="Suzuki Y."/>
            <person name="Arimoto A."/>
            <person name="Ishii H."/>
            <person name="Satoh N."/>
            <person name="Nishiyama T."/>
            <person name="Hasebe M."/>
            <person name="Maruyama T."/>
            <person name="Minagawa J."/>
            <person name="Obokata J."/>
            <person name="Shigenobu S."/>
        </authorList>
    </citation>
    <scope>NUCLEOTIDE SEQUENCE [LARGE SCALE GENOMIC DNA]</scope>
</reference>
<comment type="caution">
    <text evidence="2">The sequence shown here is derived from an EMBL/GenBank/DDBJ whole genome shotgun (WGS) entry which is preliminary data.</text>
</comment>
<organism evidence="2 3">
    <name type="scientific">Elysia marginata</name>
    <dbReference type="NCBI Taxonomy" id="1093978"/>
    <lineage>
        <taxon>Eukaryota</taxon>
        <taxon>Metazoa</taxon>
        <taxon>Spiralia</taxon>
        <taxon>Lophotrochozoa</taxon>
        <taxon>Mollusca</taxon>
        <taxon>Gastropoda</taxon>
        <taxon>Heterobranchia</taxon>
        <taxon>Euthyneura</taxon>
        <taxon>Panpulmonata</taxon>
        <taxon>Sacoglossa</taxon>
        <taxon>Placobranchoidea</taxon>
        <taxon>Plakobranchidae</taxon>
        <taxon>Elysia</taxon>
    </lineage>
</organism>
<keyword evidence="1" id="KW-0472">Membrane</keyword>
<accession>A0AAV4J5S0</accession>
<feature type="transmembrane region" description="Helical" evidence="1">
    <location>
        <begin position="41"/>
        <end position="65"/>
    </location>
</feature>